<name>A0A4D4N7X3_STRAX</name>
<comment type="caution">
    <text evidence="2">The sequence shown here is derived from an EMBL/GenBank/DDBJ whole genome shotgun (WGS) entry which is preliminary data.</text>
</comment>
<gene>
    <name evidence="2" type="ORF">SAV31267_101660</name>
</gene>
<dbReference type="Proteomes" id="UP000299211">
    <property type="component" value="Unassembled WGS sequence"/>
</dbReference>
<organism evidence="2 3">
    <name type="scientific">Streptomyces avermitilis</name>
    <dbReference type="NCBI Taxonomy" id="33903"/>
    <lineage>
        <taxon>Bacteria</taxon>
        <taxon>Bacillati</taxon>
        <taxon>Actinomycetota</taxon>
        <taxon>Actinomycetes</taxon>
        <taxon>Kitasatosporales</taxon>
        <taxon>Streptomycetaceae</taxon>
        <taxon>Streptomyces</taxon>
    </lineage>
</organism>
<accession>A0A4D4N7X3</accession>
<feature type="compositionally biased region" description="Polar residues" evidence="1">
    <location>
        <begin position="32"/>
        <end position="43"/>
    </location>
</feature>
<reference evidence="2 3" key="1">
    <citation type="submission" date="2019-04" db="EMBL/GenBank/DDBJ databases">
        <title>Draft genome sequences of Streptomyces avermitilis ATCC 31267.</title>
        <authorList>
            <person name="Komaki H."/>
            <person name="Tamura T."/>
            <person name="Hosoyama A."/>
        </authorList>
    </citation>
    <scope>NUCLEOTIDE SEQUENCE [LARGE SCALE GENOMIC DNA]</scope>
    <source>
        <strain evidence="2 3">ATCC 31267</strain>
    </source>
</reference>
<evidence type="ECO:0000313" key="2">
    <source>
        <dbReference type="EMBL" id="GDY80681.1"/>
    </source>
</evidence>
<dbReference type="AlphaFoldDB" id="A0A4D4N7X3"/>
<feature type="compositionally biased region" description="Basic and acidic residues" evidence="1">
    <location>
        <begin position="44"/>
        <end position="58"/>
    </location>
</feature>
<evidence type="ECO:0000256" key="1">
    <source>
        <dbReference type="SAM" id="MobiDB-lite"/>
    </source>
</evidence>
<feature type="region of interest" description="Disordered" evidence="1">
    <location>
        <begin position="1"/>
        <end position="58"/>
    </location>
</feature>
<proteinExistence type="predicted"/>
<dbReference type="EMBL" id="BJHY01000003">
    <property type="protein sequence ID" value="GDY80681.1"/>
    <property type="molecule type" value="Genomic_DNA"/>
</dbReference>
<evidence type="ECO:0000313" key="3">
    <source>
        <dbReference type="Proteomes" id="UP000299211"/>
    </source>
</evidence>
<sequence length="108" mass="11903">MRTSPRPPAGSLHAQPAAQRSGPTIRVPHSTGIPQGSPNVTTRRQPEKVSSDLDGFTEHRLQPDGRLLTTYRQSDYFVSRTLIFQGSNALKTARHRAKQYLAGMAGHQ</sequence>
<protein>
    <submittedName>
        <fullName evidence="2">Uncharacterized protein</fullName>
    </submittedName>
</protein>